<name>A0A1B6CJT7_9HEMI</name>
<evidence type="ECO:0000256" key="1">
    <source>
        <dbReference type="ARBA" id="ARBA00004141"/>
    </source>
</evidence>
<accession>A0A1B6CJT7</accession>
<organism evidence="8">
    <name type="scientific">Clastoptera arizonana</name>
    <name type="common">Arizona spittle bug</name>
    <dbReference type="NCBI Taxonomy" id="38151"/>
    <lineage>
        <taxon>Eukaryota</taxon>
        <taxon>Metazoa</taxon>
        <taxon>Ecdysozoa</taxon>
        <taxon>Arthropoda</taxon>
        <taxon>Hexapoda</taxon>
        <taxon>Insecta</taxon>
        <taxon>Pterygota</taxon>
        <taxon>Neoptera</taxon>
        <taxon>Paraneoptera</taxon>
        <taxon>Hemiptera</taxon>
        <taxon>Auchenorrhyncha</taxon>
        <taxon>Cercopoidea</taxon>
        <taxon>Clastopteridae</taxon>
        <taxon>Clastoptera</taxon>
    </lineage>
</organism>
<dbReference type="PANTHER" id="PTHR22950:SF652">
    <property type="entry name" value="TRANSMEMBRANE AMINO ACID TRANSPORTER FAMILY PROTEIN"/>
    <property type="match status" value="1"/>
</dbReference>
<evidence type="ECO:0000313" key="10">
    <source>
        <dbReference type="EMBL" id="JAS36563.1"/>
    </source>
</evidence>
<feature type="transmembrane region" description="Helical" evidence="5">
    <location>
        <begin position="262"/>
        <end position="282"/>
    </location>
</feature>
<dbReference type="EMBL" id="GEDC01000735">
    <property type="protein sequence ID" value="JAS36563.1"/>
    <property type="molecule type" value="Transcribed_RNA"/>
</dbReference>
<proteinExistence type="predicted"/>
<feature type="transmembrane region" description="Helical" evidence="5">
    <location>
        <begin position="118"/>
        <end position="143"/>
    </location>
</feature>
<keyword evidence="3 5" id="KW-1133">Transmembrane helix</keyword>
<dbReference type="GO" id="GO:0016020">
    <property type="term" value="C:membrane"/>
    <property type="evidence" value="ECO:0007669"/>
    <property type="project" value="UniProtKB-SubCell"/>
</dbReference>
<evidence type="ECO:0000313" key="8">
    <source>
        <dbReference type="EMBL" id="JAS13688.1"/>
    </source>
</evidence>
<feature type="transmembrane region" description="Helical" evidence="5">
    <location>
        <begin position="47"/>
        <end position="69"/>
    </location>
</feature>
<evidence type="ECO:0000256" key="5">
    <source>
        <dbReference type="SAM" id="Phobius"/>
    </source>
</evidence>
<dbReference type="InterPro" id="IPR013057">
    <property type="entry name" value="AA_transpt_TM"/>
</dbReference>
<dbReference type="EMBL" id="GEDC01023610">
    <property type="protein sequence ID" value="JAS13688.1"/>
    <property type="molecule type" value="Transcribed_RNA"/>
</dbReference>
<keyword evidence="4 5" id="KW-0472">Membrane</keyword>
<reference evidence="8" key="1">
    <citation type="submission" date="2015-12" db="EMBL/GenBank/DDBJ databases">
        <title>De novo transcriptome assembly of four potential Pierce s Disease insect vectors from Arizona vineyards.</title>
        <authorList>
            <person name="Tassone E.E."/>
        </authorList>
    </citation>
    <scope>NUCLEOTIDE SEQUENCE</scope>
</reference>
<feature type="transmembrane region" description="Helical" evidence="5">
    <location>
        <begin position="419"/>
        <end position="440"/>
    </location>
</feature>
<evidence type="ECO:0000313" key="9">
    <source>
        <dbReference type="EMBL" id="JAS28382.1"/>
    </source>
</evidence>
<evidence type="ECO:0000259" key="6">
    <source>
        <dbReference type="Pfam" id="PF01490"/>
    </source>
</evidence>
<feature type="transmembrane region" description="Helical" evidence="5">
    <location>
        <begin position="163"/>
        <end position="183"/>
    </location>
</feature>
<feature type="transmembrane region" description="Helical" evidence="5">
    <location>
        <begin position="358"/>
        <end position="382"/>
    </location>
</feature>
<feature type="transmembrane region" description="Helical" evidence="5">
    <location>
        <begin position="75"/>
        <end position="97"/>
    </location>
</feature>
<comment type="subcellular location">
    <subcellularLocation>
        <location evidence="1">Membrane</location>
        <topology evidence="1">Multi-pass membrane protein</topology>
    </subcellularLocation>
</comment>
<evidence type="ECO:0000313" key="7">
    <source>
        <dbReference type="EMBL" id="JAS07356.1"/>
    </source>
</evidence>
<gene>
    <name evidence="8" type="ORF">g.31167</name>
    <name evidence="9" type="ORF">g.31169</name>
    <name evidence="10" type="ORF">g.31171</name>
    <name evidence="7" type="ORF">g.31173</name>
</gene>
<dbReference type="PANTHER" id="PTHR22950">
    <property type="entry name" value="AMINO ACID TRANSPORTER"/>
    <property type="match status" value="1"/>
</dbReference>
<feature type="transmembrane region" description="Helical" evidence="5">
    <location>
        <begin position="234"/>
        <end position="255"/>
    </location>
</feature>
<evidence type="ECO:0000256" key="2">
    <source>
        <dbReference type="ARBA" id="ARBA00022692"/>
    </source>
</evidence>
<evidence type="ECO:0000256" key="4">
    <source>
        <dbReference type="ARBA" id="ARBA00023136"/>
    </source>
</evidence>
<dbReference type="EMBL" id="GEDC01029942">
    <property type="protein sequence ID" value="JAS07356.1"/>
    <property type="molecule type" value="Transcribed_RNA"/>
</dbReference>
<dbReference type="AlphaFoldDB" id="A0A1B6CJT7"/>
<dbReference type="Pfam" id="PF01490">
    <property type="entry name" value="Aa_trans"/>
    <property type="match status" value="1"/>
</dbReference>
<dbReference type="EMBL" id="GEDC01008916">
    <property type="protein sequence ID" value="JAS28382.1"/>
    <property type="molecule type" value="Transcribed_RNA"/>
</dbReference>
<feature type="transmembrane region" description="Helical" evidence="5">
    <location>
        <begin position="388"/>
        <end position="407"/>
    </location>
</feature>
<dbReference type="GO" id="GO:0015179">
    <property type="term" value="F:L-amino acid transmembrane transporter activity"/>
    <property type="evidence" value="ECO:0007669"/>
    <property type="project" value="TreeGrafter"/>
</dbReference>
<evidence type="ECO:0000256" key="3">
    <source>
        <dbReference type="ARBA" id="ARBA00022989"/>
    </source>
</evidence>
<feature type="transmembrane region" description="Helical" evidence="5">
    <location>
        <begin position="302"/>
        <end position="319"/>
    </location>
</feature>
<protein>
    <recommendedName>
        <fullName evidence="6">Amino acid transporter transmembrane domain-containing protein</fullName>
    </recommendedName>
</protein>
<keyword evidence="2 5" id="KW-0812">Transmembrane</keyword>
<sequence>MTNTPYDYHEIENLYENIANETLETEDDDNFEQEDNLNTRTGGSNKLSAIFLIINAALGAGLLNFPQAFDEAGGIVTAVSVQAVLLVCISLGLLILVHSSFQVKAVTLQDTLQGVCGSATSVVCSLLIALYCFGTCVTFLIIIGDQFDRVLMSLVGPDFCHTWYMNRRCTITISAISLILPLCFSKRIDFLKYVSSLGVAAVLYVVGLVIYQYYTGNFIPGPIKTQPNHWTDLFYVVPVICFGYQCHVSAIPIYSCMWDRSIISFSVVVTVALAVCTAAYTLTGSYGYLTFGSNVSSDVLQSYGGAEVSVLLGILAIAIKTITTYPILLYCGREAVNNVWCGLLKDGDLATGEQKRRIIIASIWFTLTVLLAVVSPDIGVVIDALGSLAAVFIFIFPGICCLQINLHRDPTLITSRTRWSVLGAIIFMSTGAFIFGVVLVQTGERLIKETEAPVKLCV</sequence>
<feature type="domain" description="Amino acid transporter transmembrane" evidence="6">
    <location>
        <begin position="45"/>
        <end position="437"/>
    </location>
</feature>
<feature type="transmembrane region" description="Helical" evidence="5">
    <location>
        <begin position="190"/>
        <end position="214"/>
    </location>
</feature>